<gene>
    <name evidence="1" type="ORF">C8046_17345</name>
</gene>
<dbReference type="AlphaFoldDB" id="A0A2U1ZYT1"/>
<name>A0A2U1ZYT1_9MICO</name>
<keyword evidence="2" id="KW-1185">Reference proteome</keyword>
<accession>A0A2U1ZYT1</accession>
<organism evidence="1 2">
    <name type="scientific">Serinibacter arcticus</name>
    <dbReference type="NCBI Taxonomy" id="1655435"/>
    <lineage>
        <taxon>Bacteria</taxon>
        <taxon>Bacillati</taxon>
        <taxon>Actinomycetota</taxon>
        <taxon>Actinomycetes</taxon>
        <taxon>Micrococcales</taxon>
        <taxon>Beutenbergiaceae</taxon>
        <taxon>Serinibacter</taxon>
    </lineage>
</organism>
<evidence type="ECO:0000313" key="1">
    <source>
        <dbReference type="EMBL" id="PWD52146.1"/>
    </source>
</evidence>
<reference evidence="1 2" key="1">
    <citation type="submission" date="2018-03" db="EMBL/GenBank/DDBJ databases">
        <title>Genome assembly of novel Miniimonas species PCH200.</title>
        <authorList>
            <person name="Thakur V."/>
            <person name="Kumar V."/>
            <person name="Singh D."/>
        </authorList>
    </citation>
    <scope>NUCLEOTIDE SEQUENCE [LARGE SCALE GENOMIC DNA]</scope>
    <source>
        <strain evidence="1 2">PCH200</strain>
    </source>
</reference>
<sequence length="168" mass="17601">MSWDELFEDLESQADAAAREADEDDVAELGEAEQGRIALADRLRACVGRPVVVGVDGDSHAGTVRDATRAWVVLATAVREVLVPLTAVRWVEGADRAAPAPGAAESRLGLSHVLRGLQAEGRTVRMIASGRTVVGVIDRVGLDHADVVDDGNGTVLAVPFVAITSVTL</sequence>
<protein>
    <submittedName>
        <fullName evidence="1">Uncharacterized protein</fullName>
    </submittedName>
</protein>
<dbReference type="RefSeq" id="WP_109230527.1">
    <property type="nucleotide sequence ID" value="NZ_PYHR01000002.1"/>
</dbReference>
<dbReference type="OrthoDB" id="3827359at2"/>
<proteinExistence type="predicted"/>
<dbReference type="EMBL" id="PYHR01000002">
    <property type="protein sequence ID" value="PWD52146.1"/>
    <property type="molecule type" value="Genomic_DNA"/>
</dbReference>
<dbReference type="Proteomes" id="UP000245166">
    <property type="component" value="Unassembled WGS sequence"/>
</dbReference>
<comment type="caution">
    <text evidence="1">The sequence shown here is derived from an EMBL/GenBank/DDBJ whole genome shotgun (WGS) entry which is preliminary data.</text>
</comment>
<evidence type="ECO:0000313" key="2">
    <source>
        <dbReference type="Proteomes" id="UP000245166"/>
    </source>
</evidence>